<keyword evidence="7" id="KW-0479">Metal-binding</keyword>
<keyword evidence="8 13" id="KW-0863">Zinc-finger</keyword>
<keyword evidence="11 15" id="KW-1133">Transmembrane helix</keyword>
<proteinExistence type="predicted"/>
<evidence type="ECO:0000256" key="15">
    <source>
        <dbReference type="SAM" id="Phobius"/>
    </source>
</evidence>
<dbReference type="EMBL" id="OZ023711">
    <property type="protein sequence ID" value="CAK9859793.1"/>
    <property type="molecule type" value="Genomic_DNA"/>
</dbReference>
<dbReference type="Pfam" id="PF13639">
    <property type="entry name" value="zf-RING_2"/>
    <property type="match status" value="1"/>
</dbReference>
<dbReference type="EC" id="2.3.2.27" evidence="4"/>
<evidence type="ECO:0000256" key="8">
    <source>
        <dbReference type="ARBA" id="ARBA00022771"/>
    </source>
</evidence>
<evidence type="ECO:0000313" key="18">
    <source>
        <dbReference type="Proteomes" id="UP001497522"/>
    </source>
</evidence>
<sequence>MSFKHLDSSNPLYSSNSSSSYSASSSPPAATTVSSNNEISKLNAFSPAVLAVIGVLGGAFLIITYYRIFSKYCNRSVLPWWGSRLAAAGAAPHPSATLVLMEDQMWSPNAMGLEEALIGRIPTCTFGAEQLGLMNTQGCTNMGCSVCLSEYQEGDTLRILPKCNHSFHLLCIDTWLHSHSTCPLCRVNIGLAAALPAASALALLQPVTLQQQQQQPDHVTSAAAAAGPRTSSELSSDHIEDAAAAGPWLESVAAVQAAAGTHALAGGTSSNCINQEIQRLQEQLLQELLQDHQQILNSCCCISVTDTFSLNSDHLQSSFRSASSFVTGKSQSLMIGPSS</sequence>
<feature type="transmembrane region" description="Helical" evidence="15">
    <location>
        <begin position="44"/>
        <end position="66"/>
    </location>
</feature>
<evidence type="ECO:0000256" key="7">
    <source>
        <dbReference type="ARBA" id="ARBA00022723"/>
    </source>
</evidence>
<dbReference type="PANTHER" id="PTHR46913:SF1">
    <property type="entry name" value="RING-H2 FINGER PROTEIN ATL16"/>
    <property type="match status" value="1"/>
</dbReference>
<gene>
    <name evidence="17" type="ORF">CSSPJE1EN2_LOCUS2788</name>
</gene>
<evidence type="ECO:0000256" key="3">
    <source>
        <dbReference type="ARBA" id="ARBA00004906"/>
    </source>
</evidence>
<feature type="domain" description="RING-type" evidence="16">
    <location>
        <begin position="144"/>
        <end position="186"/>
    </location>
</feature>
<keyword evidence="18" id="KW-1185">Reference proteome</keyword>
<comment type="catalytic activity">
    <reaction evidence="1">
        <text>S-ubiquitinyl-[E2 ubiquitin-conjugating enzyme]-L-cysteine + [acceptor protein]-L-lysine = [E2 ubiquitin-conjugating enzyme]-L-cysteine + N(6)-ubiquitinyl-[acceptor protein]-L-lysine.</text>
        <dbReference type="EC" id="2.3.2.27"/>
    </reaction>
</comment>
<reference evidence="17" key="1">
    <citation type="submission" date="2024-03" db="EMBL/GenBank/DDBJ databases">
        <authorList>
            <consortium name="ELIXIR-Norway"/>
            <consortium name="Elixir Norway"/>
        </authorList>
    </citation>
    <scope>NUCLEOTIDE SEQUENCE</scope>
</reference>
<keyword evidence="12 15" id="KW-0472">Membrane</keyword>
<dbReference type="InterPro" id="IPR001841">
    <property type="entry name" value="Znf_RING"/>
</dbReference>
<name>A0ABP1AB75_9BRYO</name>
<dbReference type="SMART" id="SM00184">
    <property type="entry name" value="RING"/>
    <property type="match status" value="1"/>
</dbReference>
<evidence type="ECO:0000256" key="12">
    <source>
        <dbReference type="ARBA" id="ARBA00023136"/>
    </source>
</evidence>
<evidence type="ECO:0000256" key="11">
    <source>
        <dbReference type="ARBA" id="ARBA00022989"/>
    </source>
</evidence>
<organism evidence="17 18">
    <name type="scientific">Sphagnum jensenii</name>
    <dbReference type="NCBI Taxonomy" id="128206"/>
    <lineage>
        <taxon>Eukaryota</taxon>
        <taxon>Viridiplantae</taxon>
        <taxon>Streptophyta</taxon>
        <taxon>Embryophyta</taxon>
        <taxon>Bryophyta</taxon>
        <taxon>Sphagnophytina</taxon>
        <taxon>Sphagnopsida</taxon>
        <taxon>Sphagnales</taxon>
        <taxon>Sphagnaceae</taxon>
        <taxon>Sphagnum</taxon>
    </lineage>
</organism>
<evidence type="ECO:0000259" key="16">
    <source>
        <dbReference type="PROSITE" id="PS50089"/>
    </source>
</evidence>
<evidence type="ECO:0000256" key="6">
    <source>
        <dbReference type="ARBA" id="ARBA00022692"/>
    </source>
</evidence>
<evidence type="ECO:0000256" key="14">
    <source>
        <dbReference type="SAM" id="MobiDB-lite"/>
    </source>
</evidence>
<protein>
    <recommendedName>
        <fullName evidence="4">RING-type E3 ubiquitin transferase</fullName>
        <ecNumber evidence="4">2.3.2.27</ecNumber>
    </recommendedName>
</protein>
<evidence type="ECO:0000256" key="10">
    <source>
        <dbReference type="ARBA" id="ARBA00022833"/>
    </source>
</evidence>
<evidence type="ECO:0000256" key="2">
    <source>
        <dbReference type="ARBA" id="ARBA00004167"/>
    </source>
</evidence>
<dbReference type="Gene3D" id="3.30.40.10">
    <property type="entry name" value="Zinc/RING finger domain, C3HC4 (zinc finger)"/>
    <property type="match status" value="1"/>
</dbReference>
<accession>A0ABP1AB75</accession>
<keyword evidence="5" id="KW-0808">Transferase</keyword>
<keyword evidence="9" id="KW-0833">Ubl conjugation pathway</keyword>
<comment type="pathway">
    <text evidence="3">Protein modification; protein ubiquitination.</text>
</comment>
<dbReference type="PROSITE" id="PS50089">
    <property type="entry name" value="ZF_RING_2"/>
    <property type="match status" value="1"/>
</dbReference>
<evidence type="ECO:0000256" key="9">
    <source>
        <dbReference type="ARBA" id="ARBA00022786"/>
    </source>
</evidence>
<feature type="non-terminal residue" evidence="17">
    <location>
        <position position="339"/>
    </location>
</feature>
<dbReference type="Proteomes" id="UP001497522">
    <property type="component" value="Chromosome 10"/>
</dbReference>
<dbReference type="InterPro" id="IPR044600">
    <property type="entry name" value="ATL1/ATL16-like"/>
</dbReference>
<comment type="subcellular location">
    <subcellularLocation>
        <location evidence="2">Membrane</location>
        <topology evidence="2">Single-pass membrane protein</topology>
    </subcellularLocation>
</comment>
<dbReference type="InterPro" id="IPR013083">
    <property type="entry name" value="Znf_RING/FYVE/PHD"/>
</dbReference>
<keyword evidence="10" id="KW-0862">Zinc</keyword>
<dbReference type="SUPFAM" id="SSF57850">
    <property type="entry name" value="RING/U-box"/>
    <property type="match status" value="1"/>
</dbReference>
<evidence type="ECO:0000313" key="17">
    <source>
        <dbReference type="EMBL" id="CAK9859793.1"/>
    </source>
</evidence>
<keyword evidence="6 15" id="KW-0812">Transmembrane</keyword>
<feature type="region of interest" description="Disordered" evidence="14">
    <location>
        <begin position="1"/>
        <end position="27"/>
    </location>
</feature>
<evidence type="ECO:0000256" key="13">
    <source>
        <dbReference type="PROSITE-ProRule" id="PRU00175"/>
    </source>
</evidence>
<evidence type="ECO:0000256" key="5">
    <source>
        <dbReference type="ARBA" id="ARBA00022679"/>
    </source>
</evidence>
<evidence type="ECO:0000256" key="1">
    <source>
        <dbReference type="ARBA" id="ARBA00000900"/>
    </source>
</evidence>
<feature type="region of interest" description="Disordered" evidence="14">
    <location>
        <begin position="215"/>
        <end position="237"/>
    </location>
</feature>
<dbReference type="PANTHER" id="PTHR46913">
    <property type="entry name" value="RING-H2 FINGER PROTEIN ATL16"/>
    <property type="match status" value="1"/>
</dbReference>
<evidence type="ECO:0000256" key="4">
    <source>
        <dbReference type="ARBA" id="ARBA00012483"/>
    </source>
</evidence>
<dbReference type="CDD" id="cd16461">
    <property type="entry name" value="RING-H2_EL5-like"/>
    <property type="match status" value="1"/>
</dbReference>
<feature type="compositionally biased region" description="Low complexity" evidence="14">
    <location>
        <begin position="8"/>
        <end position="27"/>
    </location>
</feature>